<feature type="transmembrane region" description="Helical" evidence="8">
    <location>
        <begin position="294"/>
        <end position="318"/>
    </location>
</feature>
<dbReference type="GO" id="GO:0016020">
    <property type="term" value="C:membrane"/>
    <property type="evidence" value="ECO:0007669"/>
    <property type="project" value="TreeGrafter"/>
</dbReference>
<dbReference type="Gene3D" id="1.20.1250.20">
    <property type="entry name" value="MFS general substrate transporter like domains"/>
    <property type="match status" value="1"/>
</dbReference>
<feature type="transmembrane region" description="Helical" evidence="8">
    <location>
        <begin position="167"/>
        <end position="188"/>
    </location>
</feature>
<evidence type="ECO:0000256" key="2">
    <source>
        <dbReference type="ARBA" id="ARBA00008335"/>
    </source>
</evidence>
<dbReference type="EMBL" id="JACAZH010000031">
    <property type="protein sequence ID" value="KAF7339651.1"/>
    <property type="molecule type" value="Genomic_DNA"/>
</dbReference>
<feature type="transmembrane region" description="Helical" evidence="8">
    <location>
        <begin position="131"/>
        <end position="147"/>
    </location>
</feature>
<feature type="transmembrane region" description="Helical" evidence="8">
    <location>
        <begin position="234"/>
        <end position="255"/>
    </location>
</feature>
<dbReference type="InterPro" id="IPR051788">
    <property type="entry name" value="MFS_Transporter"/>
</dbReference>
<gene>
    <name evidence="9" type="ORF">MSAN_02180000</name>
</gene>
<accession>A0A8H6XFK8</accession>
<feature type="region of interest" description="Disordered" evidence="7">
    <location>
        <begin position="30"/>
        <end position="90"/>
    </location>
</feature>
<evidence type="ECO:0000256" key="1">
    <source>
        <dbReference type="ARBA" id="ARBA00004127"/>
    </source>
</evidence>
<feature type="transmembrane region" description="Helical" evidence="8">
    <location>
        <begin position="552"/>
        <end position="571"/>
    </location>
</feature>
<evidence type="ECO:0000256" key="8">
    <source>
        <dbReference type="SAM" id="Phobius"/>
    </source>
</evidence>
<dbReference type="InterPro" id="IPR036259">
    <property type="entry name" value="MFS_trans_sf"/>
</dbReference>
<dbReference type="OrthoDB" id="413079at2759"/>
<feature type="transmembrane region" description="Helical" evidence="8">
    <location>
        <begin position="518"/>
        <end position="540"/>
    </location>
</feature>
<dbReference type="SUPFAM" id="SSF103473">
    <property type="entry name" value="MFS general substrate transporter"/>
    <property type="match status" value="1"/>
</dbReference>
<protein>
    <submittedName>
        <fullName evidence="9">MFS domain-containing protein</fullName>
    </submittedName>
</protein>
<reference evidence="9" key="1">
    <citation type="submission" date="2020-05" db="EMBL/GenBank/DDBJ databases">
        <title>Mycena genomes resolve the evolution of fungal bioluminescence.</title>
        <authorList>
            <person name="Tsai I.J."/>
        </authorList>
    </citation>
    <scope>NUCLEOTIDE SEQUENCE</scope>
    <source>
        <strain evidence="9">160909Yilan</strain>
    </source>
</reference>
<dbReference type="GO" id="GO:0022857">
    <property type="term" value="F:transmembrane transporter activity"/>
    <property type="evidence" value="ECO:0007669"/>
    <property type="project" value="InterPro"/>
</dbReference>
<dbReference type="InterPro" id="IPR011701">
    <property type="entry name" value="MFS"/>
</dbReference>
<evidence type="ECO:0000313" key="10">
    <source>
        <dbReference type="Proteomes" id="UP000623467"/>
    </source>
</evidence>
<feature type="transmembrane region" description="Helical" evidence="8">
    <location>
        <begin position="330"/>
        <end position="347"/>
    </location>
</feature>
<evidence type="ECO:0000313" key="9">
    <source>
        <dbReference type="EMBL" id="KAF7339651.1"/>
    </source>
</evidence>
<proteinExistence type="inferred from homology"/>
<evidence type="ECO:0000256" key="4">
    <source>
        <dbReference type="ARBA" id="ARBA00022692"/>
    </source>
</evidence>
<keyword evidence="6 8" id="KW-0472">Membrane</keyword>
<comment type="similarity">
    <text evidence="2">Belongs to the major facilitator superfamily.</text>
</comment>
<comment type="caution">
    <text evidence="9">The sequence shown here is derived from an EMBL/GenBank/DDBJ whole genome shotgun (WGS) entry which is preliminary data.</text>
</comment>
<dbReference type="GO" id="GO:0012505">
    <property type="term" value="C:endomembrane system"/>
    <property type="evidence" value="ECO:0007669"/>
    <property type="project" value="UniProtKB-SubCell"/>
</dbReference>
<dbReference type="Pfam" id="PF07690">
    <property type="entry name" value="MFS_1"/>
    <property type="match status" value="1"/>
</dbReference>
<feature type="transmembrane region" description="Helical" evidence="8">
    <location>
        <begin position="261"/>
        <end position="282"/>
    </location>
</feature>
<dbReference type="Proteomes" id="UP000623467">
    <property type="component" value="Unassembled WGS sequence"/>
</dbReference>
<keyword evidence="4 8" id="KW-0812">Transmembrane</keyword>
<sequence length="583" mass="63045">MSLQPTAVELCQSSALRGRRRSSIRPQNLLPLLFTSGGPPSNENESAIEDDAIPPEYPSKDSDSAPPSNVISPVTHAHVSGHSSSFSTSRHQDALSMHKSELAVSPSGSASAVSSDSYFERKSMSKKDLRLKYRLASVIFLYFLNGWGDGVTGTALTYFEAEFHLSYMVSSLLFVATTCGFVSGTFLVTRGMNFLGLFYLADHKLAFFPTSPWRIAFSRPSRNTVGHSPSQARYLMLIIASLGSPTAFVLMGLKIGFPAMFVAYICIAFARAFLTASLNVFLAERPFKCMGYAYGFGAVVSPLIFQATAAAGLPWAHFYFGSLVSGSPDLLGFVFLSITFYPTALEFEMDRKNALSDSSTCRSSPSTPYSDDVPDVSVANLIPPAAPPPVVTLRLISAMPYQWAITLFSLLYCGTETTTQGLVVQYLLAERGADPKTVGYTTSGFWAGITISRVSWSYFSSRISFTGRKYIIQCTLGPRQSASVAGFLTQGTSLIGLFFGPVFPACLELANDILPAEVSMISMAIISAGGSLGNAIFPFATGVITTEFSMRAWPHMTVAQVAVLFCSWYLFPTRQPSARAVAL</sequence>
<feature type="compositionally biased region" description="Low complexity" evidence="7">
    <location>
        <begin position="76"/>
        <end position="89"/>
    </location>
</feature>
<evidence type="ECO:0000256" key="7">
    <source>
        <dbReference type="SAM" id="MobiDB-lite"/>
    </source>
</evidence>
<keyword evidence="3" id="KW-0813">Transport</keyword>
<organism evidence="9 10">
    <name type="scientific">Mycena sanguinolenta</name>
    <dbReference type="NCBI Taxonomy" id="230812"/>
    <lineage>
        <taxon>Eukaryota</taxon>
        <taxon>Fungi</taxon>
        <taxon>Dikarya</taxon>
        <taxon>Basidiomycota</taxon>
        <taxon>Agaricomycotina</taxon>
        <taxon>Agaricomycetes</taxon>
        <taxon>Agaricomycetidae</taxon>
        <taxon>Agaricales</taxon>
        <taxon>Marasmiineae</taxon>
        <taxon>Mycenaceae</taxon>
        <taxon>Mycena</taxon>
    </lineage>
</organism>
<dbReference type="PANTHER" id="PTHR23514:SF3">
    <property type="entry name" value="BYPASS OF STOP CODON PROTEIN 6"/>
    <property type="match status" value="1"/>
</dbReference>
<evidence type="ECO:0000256" key="5">
    <source>
        <dbReference type="ARBA" id="ARBA00022989"/>
    </source>
</evidence>
<dbReference type="AlphaFoldDB" id="A0A8H6XFK8"/>
<evidence type="ECO:0000256" key="3">
    <source>
        <dbReference type="ARBA" id="ARBA00022448"/>
    </source>
</evidence>
<keyword evidence="5 8" id="KW-1133">Transmembrane helix</keyword>
<comment type="subcellular location">
    <subcellularLocation>
        <location evidence="1">Endomembrane system</location>
        <topology evidence="1">Multi-pass membrane protein</topology>
    </subcellularLocation>
</comment>
<name>A0A8H6XFK8_9AGAR</name>
<keyword evidence="10" id="KW-1185">Reference proteome</keyword>
<dbReference type="PANTHER" id="PTHR23514">
    <property type="entry name" value="BYPASS OF STOP CODON PROTEIN 6"/>
    <property type="match status" value="1"/>
</dbReference>
<evidence type="ECO:0000256" key="6">
    <source>
        <dbReference type="ARBA" id="ARBA00023136"/>
    </source>
</evidence>